<accession>A0AAD9R7U6</accession>
<sequence length="154" mass="18464">ILVRYRLKAERRRNKIRRLLDDYGDKYFDFVDYDIRPNDLARGCSKLDITDPRFVRVSPTDLKSKFSINTTFENIKKILDGLAAKYQCQSTQSTLNSAEQSDSYFVIYVRDFFDLLRHFDDELMADWYEILYKIHRLYSMKKISTLRSYETLPV</sequence>
<keyword evidence="2" id="KW-1185">Reference proteome</keyword>
<dbReference type="AlphaFoldDB" id="A0AAD9R7U6"/>
<evidence type="ECO:0000313" key="2">
    <source>
        <dbReference type="Proteomes" id="UP001258017"/>
    </source>
</evidence>
<gene>
    <name evidence="1" type="ORF">KPH14_013131</name>
</gene>
<protein>
    <submittedName>
        <fullName evidence="1">Uncharacterized protein</fullName>
    </submittedName>
</protein>
<name>A0AAD9R7U6_9HYME</name>
<dbReference type="EMBL" id="JAIFRP010005077">
    <property type="protein sequence ID" value="KAK2574747.1"/>
    <property type="molecule type" value="Genomic_DNA"/>
</dbReference>
<organism evidence="1 2">
    <name type="scientific">Odynerus spinipes</name>
    <dbReference type="NCBI Taxonomy" id="1348599"/>
    <lineage>
        <taxon>Eukaryota</taxon>
        <taxon>Metazoa</taxon>
        <taxon>Ecdysozoa</taxon>
        <taxon>Arthropoda</taxon>
        <taxon>Hexapoda</taxon>
        <taxon>Insecta</taxon>
        <taxon>Pterygota</taxon>
        <taxon>Neoptera</taxon>
        <taxon>Endopterygota</taxon>
        <taxon>Hymenoptera</taxon>
        <taxon>Apocrita</taxon>
        <taxon>Aculeata</taxon>
        <taxon>Vespoidea</taxon>
        <taxon>Vespidae</taxon>
        <taxon>Eumeninae</taxon>
        <taxon>Odynerus</taxon>
    </lineage>
</organism>
<reference evidence="1" key="2">
    <citation type="journal article" date="2023" name="Commun. Biol.">
        <title>Intrasexual cuticular hydrocarbon dimorphism in a wasp sheds light on hydrocarbon biosynthesis genes in Hymenoptera.</title>
        <authorList>
            <person name="Moris V.C."/>
            <person name="Podsiadlowski L."/>
            <person name="Martin S."/>
            <person name="Oeyen J.P."/>
            <person name="Donath A."/>
            <person name="Petersen M."/>
            <person name="Wilbrandt J."/>
            <person name="Misof B."/>
            <person name="Liedtke D."/>
            <person name="Thamm M."/>
            <person name="Scheiner R."/>
            <person name="Schmitt T."/>
            <person name="Niehuis O."/>
        </authorList>
    </citation>
    <scope>NUCLEOTIDE SEQUENCE</scope>
    <source>
        <strain evidence="1">GBR_01_08_01A</strain>
    </source>
</reference>
<dbReference type="Proteomes" id="UP001258017">
    <property type="component" value="Unassembled WGS sequence"/>
</dbReference>
<reference evidence="1" key="1">
    <citation type="submission" date="2021-08" db="EMBL/GenBank/DDBJ databases">
        <authorList>
            <person name="Misof B."/>
            <person name="Oliver O."/>
            <person name="Podsiadlowski L."/>
            <person name="Donath A."/>
            <person name="Peters R."/>
            <person name="Mayer C."/>
            <person name="Rust J."/>
            <person name="Gunkel S."/>
            <person name="Lesny P."/>
            <person name="Martin S."/>
            <person name="Oeyen J.P."/>
            <person name="Petersen M."/>
            <person name="Panagiotis P."/>
            <person name="Wilbrandt J."/>
            <person name="Tanja T."/>
        </authorList>
    </citation>
    <scope>NUCLEOTIDE SEQUENCE</scope>
    <source>
        <strain evidence="1">GBR_01_08_01A</strain>
        <tissue evidence="1">Thorax + abdomen</tissue>
    </source>
</reference>
<comment type="caution">
    <text evidence="1">The sequence shown here is derived from an EMBL/GenBank/DDBJ whole genome shotgun (WGS) entry which is preliminary data.</text>
</comment>
<evidence type="ECO:0000313" key="1">
    <source>
        <dbReference type="EMBL" id="KAK2574747.1"/>
    </source>
</evidence>
<feature type="non-terminal residue" evidence="1">
    <location>
        <position position="1"/>
    </location>
</feature>
<proteinExistence type="predicted"/>